<sequence>MKKVCFVFAALLCSSSALAQSLPEKTGINSVLGVAPATADFVREVAVSDQFEIQSSQLAQQEHVTSLQEFSSRMIADHQTTSGQLKEMVQSGDLQVELPTTLDSSHQDMLDRLRKLHGNSFETRYRSQQISAHESAISLFQRYADNGENMKLKEWAAKTLPTLKSHLEMARKLPQ</sequence>
<feature type="signal peptide" evidence="1">
    <location>
        <begin position="1"/>
        <end position="19"/>
    </location>
</feature>
<keyword evidence="1" id="KW-0732">Signal</keyword>
<dbReference type="InterPro" id="IPR012347">
    <property type="entry name" value="Ferritin-like"/>
</dbReference>
<dbReference type="Gene3D" id="1.20.1260.10">
    <property type="match status" value="1"/>
</dbReference>
<proteinExistence type="predicted"/>
<reference evidence="3 6" key="2">
    <citation type="submission" date="2022-07" db="EMBL/GenBank/DDBJ databases">
        <title>Genome stability of Gluconacetobacter entanii AV429.</title>
        <authorList>
            <person name="Trcek J."/>
            <person name="Cepec E."/>
        </authorList>
    </citation>
    <scope>NUCLEOTIDE SEQUENCE [LARGE SCALE GENOMIC DNA]</scope>
    <source>
        <strain evidence="3 6">AV429_2022</strain>
    </source>
</reference>
<reference evidence="4 5" key="1">
    <citation type="submission" date="2017-07" db="EMBL/GenBank/DDBJ databases">
        <title>A draft genome sequence of Gluconacetobacter entanii LTH 4560.</title>
        <authorList>
            <person name="Skraban J."/>
            <person name="Cleenwerck I."/>
            <person name="Vandamme P."/>
            <person name="Trcek J."/>
        </authorList>
    </citation>
    <scope>NUCLEOTIDE SEQUENCE [LARGE SCALE GENOMIC DNA]</scope>
    <source>
        <strain evidence="4 5">LTH 4560</strain>
    </source>
</reference>
<evidence type="ECO:0000259" key="2">
    <source>
        <dbReference type="Pfam" id="PF13628"/>
    </source>
</evidence>
<feature type="domain" description="DUF4142" evidence="2">
    <location>
        <begin position="37"/>
        <end position="173"/>
    </location>
</feature>
<gene>
    <name evidence="4" type="ORF">CFR72_14085</name>
    <name evidence="3" type="ORF">NO263_16285</name>
</gene>
<organism evidence="4 5">
    <name type="scientific">Gluconacetobacter entanii</name>
    <dbReference type="NCBI Taxonomy" id="108528"/>
    <lineage>
        <taxon>Bacteria</taxon>
        <taxon>Pseudomonadati</taxon>
        <taxon>Pseudomonadota</taxon>
        <taxon>Alphaproteobacteria</taxon>
        <taxon>Acetobacterales</taxon>
        <taxon>Acetobacteraceae</taxon>
        <taxon>Gluconacetobacter</taxon>
    </lineage>
</organism>
<accession>A0A318PNV8</accession>
<name>A0A318PNV8_9PROT</name>
<evidence type="ECO:0000313" key="6">
    <source>
        <dbReference type="Proteomes" id="UP001526337"/>
    </source>
</evidence>
<evidence type="ECO:0000256" key="1">
    <source>
        <dbReference type="SAM" id="SignalP"/>
    </source>
</evidence>
<evidence type="ECO:0000313" key="5">
    <source>
        <dbReference type="Proteomes" id="UP000248301"/>
    </source>
</evidence>
<evidence type="ECO:0000313" key="4">
    <source>
        <dbReference type="EMBL" id="PYD61668.1"/>
    </source>
</evidence>
<protein>
    <submittedName>
        <fullName evidence="3">DUF4142 domain-containing protein</fullName>
    </submittedName>
</protein>
<comment type="caution">
    <text evidence="4">The sequence shown here is derived from an EMBL/GenBank/DDBJ whole genome shotgun (WGS) entry which is preliminary data.</text>
</comment>
<dbReference type="AlphaFoldDB" id="A0A318PNV8"/>
<dbReference type="OrthoDB" id="9101320at2"/>
<dbReference type="Proteomes" id="UP000248301">
    <property type="component" value="Unassembled WGS sequence"/>
</dbReference>
<dbReference type="RefSeq" id="WP_110914547.1">
    <property type="nucleotide sequence ID" value="NZ_JABJWD010000003.1"/>
</dbReference>
<dbReference type="Proteomes" id="UP001526337">
    <property type="component" value="Unassembled WGS sequence"/>
</dbReference>
<dbReference type="Pfam" id="PF13628">
    <property type="entry name" value="DUF4142"/>
    <property type="match status" value="1"/>
</dbReference>
<dbReference type="EMBL" id="JANGSQ010000111">
    <property type="protein sequence ID" value="MCW4592143.1"/>
    <property type="molecule type" value="Genomic_DNA"/>
</dbReference>
<evidence type="ECO:0000313" key="3">
    <source>
        <dbReference type="EMBL" id="MCW4592143.1"/>
    </source>
</evidence>
<feature type="chain" id="PRO_5016393642" evidence="1">
    <location>
        <begin position="20"/>
        <end position="175"/>
    </location>
</feature>
<dbReference type="EMBL" id="NKUF01000048">
    <property type="protein sequence ID" value="PYD61668.1"/>
    <property type="molecule type" value="Genomic_DNA"/>
</dbReference>
<keyword evidence="6" id="KW-1185">Reference proteome</keyword>
<dbReference type="PANTHER" id="PTHR38593">
    <property type="entry name" value="BLR2558 PROTEIN"/>
    <property type="match status" value="1"/>
</dbReference>
<dbReference type="PANTHER" id="PTHR38593:SF1">
    <property type="entry name" value="BLR2558 PROTEIN"/>
    <property type="match status" value="1"/>
</dbReference>
<dbReference type="InterPro" id="IPR025419">
    <property type="entry name" value="DUF4142"/>
</dbReference>